<dbReference type="Proteomes" id="UP000011134">
    <property type="component" value="Unassembled WGS sequence"/>
</dbReference>
<name>L8JFM2_9GAMM</name>
<evidence type="ECO:0000313" key="2">
    <source>
        <dbReference type="Proteomes" id="UP000011134"/>
    </source>
</evidence>
<proteinExistence type="predicted"/>
<reference evidence="1 2" key="1">
    <citation type="submission" date="2012-12" db="EMBL/GenBank/DDBJ databases">
        <title>Genome Assembly of Photobacterium sp. AK15.</title>
        <authorList>
            <person name="Khatri I."/>
            <person name="Vaidya B."/>
            <person name="Srinivas T.N.R."/>
            <person name="Subramanian S."/>
            <person name="Pinnaka A."/>
        </authorList>
    </citation>
    <scope>NUCLEOTIDE SEQUENCE [LARGE SCALE GENOMIC DNA]</scope>
    <source>
        <strain evidence="1 2">AK15</strain>
    </source>
</reference>
<dbReference type="AlphaFoldDB" id="L8JFM2"/>
<comment type="caution">
    <text evidence="1">The sequence shown here is derived from an EMBL/GenBank/DDBJ whole genome shotgun (WGS) entry which is preliminary data.</text>
</comment>
<dbReference type="EMBL" id="AMZO01000008">
    <property type="protein sequence ID" value="ELR66289.1"/>
    <property type="molecule type" value="Genomic_DNA"/>
</dbReference>
<protein>
    <submittedName>
        <fullName evidence="1">Uncharacterized protein</fullName>
    </submittedName>
</protein>
<keyword evidence="2" id="KW-1185">Reference proteome</keyword>
<dbReference type="PATRIC" id="fig|1056511.3.peg.1693"/>
<evidence type="ECO:0000313" key="1">
    <source>
        <dbReference type="EMBL" id="ELR66289.1"/>
    </source>
</evidence>
<organism evidence="1 2">
    <name type="scientific">Photobacterium marinum</name>
    <dbReference type="NCBI Taxonomy" id="1056511"/>
    <lineage>
        <taxon>Bacteria</taxon>
        <taxon>Pseudomonadati</taxon>
        <taxon>Pseudomonadota</taxon>
        <taxon>Gammaproteobacteria</taxon>
        <taxon>Vibrionales</taxon>
        <taxon>Vibrionaceae</taxon>
        <taxon>Photobacterium</taxon>
    </lineage>
</organism>
<gene>
    <name evidence="1" type="ORF">C942_04877</name>
</gene>
<sequence length="42" mass="4845">MISNQPPEMNNRYVKSKITTLSLLFNIEQSDMVTMAKTKVNK</sequence>
<accession>L8JFM2</accession>